<feature type="transmembrane region" description="Helical" evidence="6">
    <location>
        <begin position="12"/>
        <end position="37"/>
    </location>
</feature>
<dbReference type="RefSeq" id="WP_132252280.1">
    <property type="nucleotide sequence ID" value="NZ_SMAL01000005.1"/>
</dbReference>
<dbReference type="Proteomes" id="UP000294902">
    <property type="component" value="Unassembled WGS sequence"/>
</dbReference>
<dbReference type="Pfam" id="PF13396">
    <property type="entry name" value="PLDc_N"/>
    <property type="match status" value="1"/>
</dbReference>
<dbReference type="AlphaFoldDB" id="A0A4R3MP89"/>
<evidence type="ECO:0000256" key="4">
    <source>
        <dbReference type="ARBA" id="ARBA00022989"/>
    </source>
</evidence>
<comment type="subcellular location">
    <subcellularLocation>
        <location evidence="1">Cell membrane</location>
        <topology evidence="1">Multi-pass membrane protein</topology>
    </subcellularLocation>
</comment>
<dbReference type="EMBL" id="SMAL01000005">
    <property type="protein sequence ID" value="TCT14644.1"/>
    <property type="molecule type" value="Genomic_DNA"/>
</dbReference>
<dbReference type="GO" id="GO:0005886">
    <property type="term" value="C:plasma membrane"/>
    <property type="evidence" value="ECO:0007669"/>
    <property type="project" value="UniProtKB-SubCell"/>
</dbReference>
<evidence type="ECO:0000256" key="5">
    <source>
        <dbReference type="ARBA" id="ARBA00023136"/>
    </source>
</evidence>
<accession>A0A4R3MP89</accession>
<evidence type="ECO:0000313" key="9">
    <source>
        <dbReference type="Proteomes" id="UP000294902"/>
    </source>
</evidence>
<feature type="transmembrane region" description="Helical" evidence="6">
    <location>
        <begin position="49"/>
        <end position="69"/>
    </location>
</feature>
<keyword evidence="2" id="KW-1003">Cell membrane</keyword>
<proteinExistence type="predicted"/>
<keyword evidence="3 6" id="KW-0812">Transmembrane</keyword>
<evidence type="ECO:0000256" key="6">
    <source>
        <dbReference type="SAM" id="Phobius"/>
    </source>
</evidence>
<sequence length="73" mass="8529">MTDLNLIGVENIRLLLMVLIPVVIIQLGLQIYAIVHLAKRERVKFDKKWIWALIILLLNILGPIIYFIFSEED</sequence>
<gene>
    <name evidence="8" type="ORF">EDC18_105125</name>
</gene>
<keyword evidence="4 6" id="KW-1133">Transmembrane helix</keyword>
<evidence type="ECO:0000313" key="8">
    <source>
        <dbReference type="EMBL" id="TCT14644.1"/>
    </source>
</evidence>
<dbReference type="InterPro" id="IPR027379">
    <property type="entry name" value="CLS_N"/>
</dbReference>
<keyword evidence="9" id="KW-1185">Reference proteome</keyword>
<comment type="caution">
    <text evidence="8">The sequence shown here is derived from an EMBL/GenBank/DDBJ whole genome shotgun (WGS) entry which is preliminary data.</text>
</comment>
<evidence type="ECO:0000256" key="2">
    <source>
        <dbReference type="ARBA" id="ARBA00022475"/>
    </source>
</evidence>
<protein>
    <submittedName>
        <fullName evidence="8">Phospholipase D-like protein</fullName>
    </submittedName>
</protein>
<evidence type="ECO:0000256" key="1">
    <source>
        <dbReference type="ARBA" id="ARBA00004651"/>
    </source>
</evidence>
<feature type="domain" description="Cardiolipin synthase N-terminal" evidence="7">
    <location>
        <begin position="29"/>
        <end position="70"/>
    </location>
</feature>
<evidence type="ECO:0000256" key="3">
    <source>
        <dbReference type="ARBA" id="ARBA00022692"/>
    </source>
</evidence>
<name>A0A4R3MP89_9FIRM</name>
<reference evidence="8 9" key="1">
    <citation type="submission" date="2019-03" db="EMBL/GenBank/DDBJ databases">
        <title>Genomic Encyclopedia of Type Strains, Phase IV (KMG-IV): sequencing the most valuable type-strain genomes for metagenomic binning, comparative biology and taxonomic classification.</title>
        <authorList>
            <person name="Goeker M."/>
        </authorList>
    </citation>
    <scope>NUCLEOTIDE SEQUENCE [LARGE SCALE GENOMIC DNA]</scope>
    <source>
        <strain evidence="8 9">DSM 24629</strain>
    </source>
</reference>
<evidence type="ECO:0000259" key="7">
    <source>
        <dbReference type="Pfam" id="PF13396"/>
    </source>
</evidence>
<keyword evidence="5 6" id="KW-0472">Membrane</keyword>
<organism evidence="8 9">
    <name type="scientific">Natranaerovirga pectinivora</name>
    <dbReference type="NCBI Taxonomy" id="682400"/>
    <lineage>
        <taxon>Bacteria</taxon>
        <taxon>Bacillati</taxon>
        <taxon>Bacillota</taxon>
        <taxon>Clostridia</taxon>
        <taxon>Lachnospirales</taxon>
        <taxon>Natranaerovirgaceae</taxon>
        <taxon>Natranaerovirga</taxon>
    </lineage>
</organism>